<dbReference type="OrthoDB" id="10651296at2759"/>
<dbReference type="AlphaFoldDB" id="A0A9J6BMA9"/>
<keyword evidence="1" id="KW-0732">Signal</keyword>
<reference evidence="2" key="1">
    <citation type="submission" date="2021-03" db="EMBL/GenBank/DDBJ databases">
        <title>Chromosome level genome of the anhydrobiotic midge Polypedilum vanderplanki.</title>
        <authorList>
            <person name="Yoshida Y."/>
            <person name="Kikawada T."/>
            <person name="Gusev O."/>
        </authorList>
    </citation>
    <scope>NUCLEOTIDE SEQUENCE</scope>
    <source>
        <strain evidence="2">NIAS01</strain>
        <tissue evidence="2">Whole body or cell culture</tissue>
    </source>
</reference>
<sequence length="113" mass="12625">MRLILFLIIALCFVSSINTECFQVYICCRKTENDCLEYCGPYIECDDNELGTTTEEAINENNLQTTTDSESNFDTTTNSYGGIVDGAGFNVLNGGMCRMGFKLVKGKCRRVMK</sequence>
<dbReference type="Proteomes" id="UP001107558">
    <property type="component" value="Chromosome 3"/>
</dbReference>
<accession>A0A9J6BMA9</accession>
<keyword evidence="3" id="KW-1185">Reference proteome</keyword>
<proteinExistence type="predicted"/>
<dbReference type="EMBL" id="JADBJN010000003">
    <property type="protein sequence ID" value="KAG5670526.1"/>
    <property type="molecule type" value="Genomic_DNA"/>
</dbReference>
<organism evidence="2 3">
    <name type="scientific">Polypedilum vanderplanki</name>
    <name type="common">Sleeping chironomid midge</name>
    <dbReference type="NCBI Taxonomy" id="319348"/>
    <lineage>
        <taxon>Eukaryota</taxon>
        <taxon>Metazoa</taxon>
        <taxon>Ecdysozoa</taxon>
        <taxon>Arthropoda</taxon>
        <taxon>Hexapoda</taxon>
        <taxon>Insecta</taxon>
        <taxon>Pterygota</taxon>
        <taxon>Neoptera</taxon>
        <taxon>Endopterygota</taxon>
        <taxon>Diptera</taxon>
        <taxon>Nematocera</taxon>
        <taxon>Chironomoidea</taxon>
        <taxon>Chironomidae</taxon>
        <taxon>Chironominae</taxon>
        <taxon>Polypedilum</taxon>
        <taxon>Polypedilum</taxon>
    </lineage>
</organism>
<evidence type="ECO:0000256" key="1">
    <source>
        <dbReference type="SAM" id="SignalP"/>
    </source>
</evidence>
<evidence type="ECO:0000313" key="2">
    <source>
        <dbReference type="EMBL" id="KAG5670526.1"/>
    </source>
</evidence>
<name>A0A9J6BMA9_POLVA</name>
<comment type="caution">
    <text evidence="2">The sequence shown here is derived from an EMBL/GenBank/DDBJ whole genome shotgun (WGS) entry which is preliminary data.</text>
</comment>
<gene>
    <name evidence="2" type="ORF">PVAND_000784</name>
</gene>
<protein>
    <submittedName>
        <fullName evidence="2">Uncharacterized protein</fullName>
    </submittedName>
</protein>
<feature type="chain" id="PRO_5039908454" evidence="1">
    <location>
        <begin position="20"/>
        <end position="113"/>
    </location>
</feature>
<evidence type="ECO:0000313" key="3">
    <source>
        <dbReference type="Proteomes" id="UP001107558"/>
    </source>
</evidence>
<feature type="signal peptide" evidence="1">
    <location>
        <begin position="1"/>
        <end position="19"/>
    </location>
</feature>